<dbReference type="Proteomes" id="UP001054945">
    <property type="component" value="Unassembled WGS sequence"/>
</dbReference>
<sequence length="76" mass="8974">MFKNLDMVFLIHGPLCRWFDKRRTLPPEQRRIASEQGRGGIFQRGKYFPRSSTPRVRTREKESLGQLINLEDVPES</sequence>
<proteinExistence type="predicted"/>
<dbReference type="EMBL" id="BPLR01002129">
    <property type="protein sequence ID" value="GIX70300.1"/>
    <property type="molecule type" value="Genomic_DNA"/>
</dbReference>
<keyword evidence="2" id="KW-1185">Reference proteome</keyword>
<accession>A0AAV4MDD6</accession>
<organism evidence="1 2">
    <name type="scientific">Caerostris extrusa</name>
    <name type="common">Bark spider</name>
    <name type="synonym">Caerostris bankana</name>
    <dbReference type="NCBI Taxonomy" id="172846"/>
    <lineage>
        <taxon>Eukaryota</taxon>
        <taxon>Metazoa</taxon>
        <taxon>Ecdysozoa</taxon>
        <taxon>Arthropoda</taxon>
        <taxon>Chelicerata</taxon>
        <taxon>Arachnida</taxon>
        <taxon>Araneae</taxon>
        <taxon>Araneomorphae</taxon>
        <taxon>Entelegynae</taxon>
        <taxon>Araneoidea</taxon>
        <taxon>Araneidae</taxon>
        <taxon>Caerostris</taxon>
    </lineage>
</organism>
<evidence type="ECO:0000313" key="2">
    <source>
        <dbReference type="Proteomes" id="UP001054945"/>
    </source>
</evidence>
<gene>
    <name evidence="1" type="ORF">CEXT_248411</name>
</gene>
<comment type="caution">
    <text evidence="1">The sequence shown here is derived from an EMBL/GenBank/DDBJ whole genome shotgun (WGS) entry which is preliminary data.</text>
</comment>
<evidence type="ECO:0000313" key="1">
    <source>
        <dbReference type="EMBL" id="GIX70300.1"/>
    </source>
</evidence>
<name>A0AAV4MDD6_CAEEX</name>
<protein>
    <submittedName>
        <fullName evidence="1">Uncharacterized protein</fullName>
    </submittedName>
</protein>
<reference evidence="1 2" key="1">
    <citation type="submission" date="2021-06" db="EMBL/GenBank/DDBJ databases">
        <title>Caerostris extrusa draft genome.</title>
        <authorList>
            <person name="Kono N."/>
            <person name="Arakawa K."/>
        </authorList>
    </citation>
    <scope>NUCLEOTIDE SEQUENCE [LARGE SCALE GENOMIC DNA]</scope>
</reference>
<dbReference type="AlphaFoldDB" id="A0AAV4MDD6"/>